<organism evidence="1 2">
    <name type="scientific">Symmachiella macrocystis</name>
    <dbReference type="NCBI Taxonomy" id="2527985"/>
    <lineage>
        <taxon>Bacteria</taxon>
        <taxon>Pseudomonadati</taxon>
        <taxon>Planctomycetota</taxon>
        <taxon>Planctomycetia</taxon>
        <taxon>Planctomycetales</taxon>
        <taxon>Planctomycetaceae</taxon>
        <taxon>Symmachiella</taxon>
    </lineage>
</organism>
<dbReference type="PROSITE" id="PS51257">
    <property type="entry name" value="PROKAR_LIPOPROTEIN"/>
    <property type="match status" value="1"/>
</dbReference>
<accession>A0A5C6BKN1</accession>
<name>A0A5C6BKN1_9PLAN</name>
<protein>
    <submittedName>
        <fullName evidence="1">Uncharacterized protein</fullName>
    </submittedName>
</protein>
<proteinExistence type="predicted"/>
<comment type="caution">
    <text evidence="1">The sequence shown here is derived from an EMBL/GenBank/DDBJ whole genome shotgun (WGS) entry which is preliminary data.</text>
</comment>
<evidence type="ECO:0000313" key="1">
    <source>
        <dbReference type="EMBL" id="TWU11759.1"/>
    </source>
</evidence>
<dbReference type="AlphaFoldDB" id="A0A5C6BKN1"/>
<keyword evidence="2" id="KW-1185">Reference proteome</keyword>
<dbReference type="EMBL" id="SJPP01000001">
    <property type="protein sequence ID" value="TWU11759.1"/>
    <property type="molecule type" value="Genomic_DNA"/>
</dbReference>
<dbReference type="Proteomes" id="UP000320735">
    <property type="component" value="Unassembled WGS sequence"/>
</dbReference>
<gene>
    <name evidence="1" type="ORF">CA54_05680</name>
</gene>
<evidence type="ECO:0000313" key="2">
    <source>
        <dbReference type="Proteomes" id="UP000320735"/>
    </source>
</evidence>
<sequence>MRSFHWENSVLQHFATILTLLVSVLHAGLGCCWHHVHACEAGAVSHCSKSQGDKTCTSKRSDAHCCHHQHGEEAVAHLSSELAEPAPPAEEDGHHHQCENEGCVFVVGSRTTFVPDSQSRCSLDLPVIIAETSLSLAPLAFRGTTEAFRGVLWDCAHAPQWTQTWLL</sequence>
<reference evidence="1 2" key="1">
    <citation type="submission" date="2019-02" db="EMBL/GenBank/DDBJ databases">
        <title>Deep-cultivation of Planctomycetes and their phenomic and genomic characterization uncovers novel biology.</title>
        <authorList>
            <person name="Wiegand S."/>
            <person name="Jogler M."/>
            <person name="Boedeker C."/>
            <person name="Pinto D."/>
            <person name="Vollmers J."/>
            <person name="Rivas-Marin E."/>
            <person name="Kohn T."/>
            <person name="Peeters S.H."/>
            <person name="Heuer A."/>
            <person name="Rast P."/>
            <person name="Oberbeckmann S."/>
            <person name="Bunk B."/>
            <person name="Jeske O."/>
            <person name="Meyerdierks A."/>
            <person name="Storesund J.E."/>
            <person name="Kallscheuer N."/>
            <person name="Luecker S."/>
            <person name="Lage O.M."/>
            <person name="Pohl T."/>
            <person name="Merkel B.J."/>
            <person name="Hornburger P."/>
            <person name="Mueller R.-W."/>
            <person name="Bruemmer F."/>
            <person name="Labrenz M."/>
            <person name="Spormann A.M."/>
            <person name="Op Den Camp H."/>
            <person name="Overmann J."/>
            <person name="Amann R."/>
            <person name="Jetten M.S.M."/>
            <person name="Mascher T."/>
            <person name="Medema M.H."/>
            <person name="Devos D.P."/>
            <person name="Kaster A.-K."/>
            <person name="Ovreas L."/>
            <person name="Rohde M."/>
            <person name="Galperin M.Y."/>
            <person name="Jogler C."/>
        </authorList>
    </citation>
    <scope>NUCLEOTIDE SEQUENCE [LARGE SCALE GENOMIC DNA]</scope>
    <source>
        <strain evidence="1 2">CA54</strain>
    </source>
</reference>